<dbReference type="SUPFAM" id="SSF53335">
    <property type="entry name" value="S-adenosyl-L-methionine-dependent methyltransferases"/>
    <property type="match status" value="1"/>
</dbReference>
<keyword evidence="3" id="KW-0808">Transferase</keyword>
<dbReference type="CDD" id="cd02440">
    <property type="entry name" value="AdoMet_MTases"/>
    <property type="match status" value="1"/>
</dbReference>
<dbReference type="Pfam" id="PF05724">
    <property type="entry name" value="TPMT"/>
    <property type="match status" value="1"/>
</dbReference>
<dbReference type="GO" id="GO:0008757">
    <property type="term" value="F:S-adenosylmethionine-dependent methyltransferase activity"/>
    <property type="evidence" value="ECO:0007669"/>
    <property type="project" value="InterPro"/>
</dbReference>
<evidence type="ECO:0000256" key="2">
    <source>
        <dbReference type="ARBA" id="ARBA00022603"/>
    </source>
</evidence>
<dbReference type="GO" id="GO:0032259">
    <property type="term" value="P:methylation"/>
    <property type="evidence" value="ECO:0007669"/>
    <property type="project" value="UniProtKB-KW"/>
</dbReference>
<dbReference type="PANTHER" id="PTHR32183:SF11">
    <property type="entry name" value="THIOL METHYLTRANSFERASE 2-RELATED"/>
    <property type="match status" value="1"/>
</dbReference>
<dbReference type="InParanoid" id="A0A369J3F2"/>
<dbReference type="InterPro" id="IPR029063">
    <property type="entry name" value="SAM-dependent_MTases_sf"/>
</dbReference>
<evidence type="ECO:0000313" key="6">
    <source>
        <dbReference type="Proteomes" id="UP000076154"/>
    </source>
</evidence>
<evidence type="ECO:0000256" key="3">
    <source>
        <dbReference type="ARBA" id="ARBA00022679"/>
    </source>
</evidence>
<dbReference type="STRING" id="39966.A0A369J3F2"/>
<dbReference type="EMBL" id="LUEZ02000137">
    <property type="protein sequence ID" value="RDB15912.1"/>
    <property type="molecule type" value="Genomic_DNA"/>
</dbReference>
<accession>A0A369J3F2</accession>
<name>A0A369J3F2_HYPMA</name>
<dbReference type="Gene3D" id="3.40.50.150">
    <property type="entry name" value="Vaccinia Virus protein VP39"/>
    <property type="match status" value="1"/>
</dbReference>
<dbReference type="AlphaFoldDB" id="A0A369J3F2"/>
<protein>
    <submittedName>
        <fullName evidence="5">Thiol methyltransferase 2</fullName>
    </submittedName>
</protein>
<evidence type="ECO:0000256" key="1">
    <source>
        <dbReference type="ARBA" id="ARBA00022553"/>
    </source>
</evidence>
<dbReference type="Proteomes" id="UP000076154">
    <property type="component" value="Unassembled WGS sequence"/>
</dbReference>
<sequence>MSVDTTSVDQALRELIKADDPSSWDNAWKADITPWEAGDVQPPLRELIESGEVDFPQHGRALVPGCGSGNDVLYIASSLNLETMGIDVAPTAIEKAQENVASKHGAFGGNVKFDESDFFMLEVTSDAEKFDLIYDYTFFVAIPPSKRPEWGQQMSMLIKPGGYLVALVFPLNPPNHPPVGPPFFVRVEHYADVLGSAFVKVLDKEPGTSLPRHRGKEKIVVWRRV</sequence>
<evidence type="ECO:0000256" key="4">
    <source>
        <dbReference type="ARBA" id="ARBA00022691"/>
    </source>
</evidence>
<comment type="caution">
    <text evidence="5">The sequence shown here is derived from an EMBL/GenBank/DDBJ whole genome shotgun (WGS) entry which is preliminary data.</text>
</comment>
<keyword evidence="2 5" id="KW-0489">Methyltransferase</keyword>
<dbReference type="InterPro" id="IPR008854">
    <property type="entry name" value="TPMT"/>
</dbReference>
<organism evidence="5 6">
    <name type="scientific">Hypsizygus marmoreus</name>
    <name type="common">White beech mushroom</name>
    <name type="synonym">Agaricus marmoreus</name>
    <dbReference type="NCBI Taxonomy" id="39966"/>
    <lineage>
        <taxon>Eukaryota</taxon>
        <taxon>Fungi</taxon>
        <taxon>Dikarya</taxon>
        <taxon>Basidiomycota</taxon>
        <taxon>Agaricomycotina</taxon>
        <taxon>Agaricomycetes</taxon>
        <taxon>Agaricomycetidae</taxon>
        <taxon>Agaricales</taxon>
        <taxon>Tricholomatineae</taxon>
        <taxon>Lyophyllaceae</taxon>
        <taxon>Hypsizygus</taxon>
    </lineage>
</organism>
<dbReference type="OrthoDB" id="276151at2759"/>
<gene>
    <name evidence="5" type="primary">HOL3_0</name>
    <name evidence="5" type="ORF">Hypma_003508</name>
</gene>
<evidence type="ECO:0000313" key="5">
    <source>
        <dbReference type="EMBL" id="RDB15912.1"/>
    </source>
</evidence>
<keyword evidence="1" id="KW-0597">Phosphoprotein</keyword>
<proteinExistence type="predicted"/>
<reference evidence="5" key="1">
    <citation type="submission" date="2018-04" db="EMBL/GenBank/DDBJ databases">
        <title>Whole genome sequencing of Hypsizygus marmoreus.</title>
        <authorList>
            <person name="Choi I.-G."/>
            <person name="Min B."/>
            <person name="Kim J.-G."/>
            <person name="Kim S."/>
            <person name="Oh Y.-L."/>
            <person name="Kong W.-S."/>
            <person name="Park H."/>
            <person name="Jeong J."/>
            <person name="Song E.-S."/>
        </authorList>
    </citation>
    <scope>NUCLEOTIDE SEQUENCE [LARGE SCALE GENOMIC DNA]</scope>
    <source>
        <strain evidence="5">51987-8</strain>
    </source>
</reference>
<dbReference type="PANTHER" id="PTHR32183">
    <property type="match status" value="1"/>
</dbReference>
<dbReference type="PROSITE" id="PS51585">
    <property type="entry name" value="SAM_MT_TPMT"/>
    <property type="match status" value="1"/>
</dbReference>
<keyword evidence="6" id="KW-1185">Reference proteome</keyword>
<keyword evidence="4" id="KW-0949">S-adenosyl-L-methionine</keyword>